<dbReference type="InterPro" id="IPR000253">
    <property type="entry name" value="FHA_dom"/>
</dbReference>
<protein>
    <submittedName>
        <fullName evidence="3">FHA domain-containing protein</fullName>
    </submittedName>
</protein>
<feature type="compositionally biased region" description="Basic and acidic residues" evidence="1">
    <location>
        <begin position="60"/>
        <end position="71"/>
    </location>
</feature>
<feature type="domain" description="FHA" evidence="2">
    <location>
        <begin position="101"/>
        <end position="156"/>
    </location>
</feature>
<organism evidence="3 4">
    <name type="scientific">Candidatus Mediterraneibacter tabaqchaliae</name>
    <dbReference type="NCBI Taxonomy" id="2838689"/>
    <lineage>
        <taxon>Bacteria</taxon>
        <taxon>Bacillati</taxon>
        <taxon>Bacillota</taxon>
        <taxon>Clostridia</taxon>
        <taxon>Lachnospirales</taxon>
        <taxon>Lachnospiraceae</taxon>
        <taxon>Mediterraneibacter</taxon>
    </lineage>
</organism>
<dbReference type="PROSITE" id="PS50006">
    <property type="entry name" value="FHA_DOMAIN"/>
    <property type="match status" value="1"/>
</dbReference>
<dbReference type="Gene3D" id="2.60.200.20">
    <property type="match status" value="1"/>
</dbReference>
<comment type="caution">
    <text evidence="3">The sequence shown here is derived from an EMBL/GenBank/DDBJ whole genome shotgun (WGS) entry which is preliminary data.</text>
</comment>
<dbReference type="InterPro" id="IPR008984">
    <property type="entry name" value="SMAD_FHA_dom_sf"/>
</dbReference>
<accession>A0A9D2R4K4</accession>
<gene>
    <name evidence="3" type="ORF">H9911_09185</name>
</gene>
<dbReference type="SUPFAM" id="SSF49879">
    <property type="entry name" value="SMAD/FHA domain"/>
    <property type="match status" value="1"/>
</dbReference>
<name>A0A9D2R4K4_9FIRM</name>
<dbReference type="Proteomes" id="UP000823897">
    <property type="component" value="Unassembled WGS sequence"/>
</dbReference>
<evidence type="ECO:0000256" key="1">
    <source>
        <dbReference type="SAM" id="MobiDB-lite"/>
    </source>
</evidence>
<reference evidence="3" key="2">
    <citation type="submission" date="2021-04" db="EMBL/GenBank/DDBJ databases">
        <authorList>
            <person name="Gilroy R."/>
        </authorList>
    </citation>
    <scope>NUCLEOTIDE SEQUENCE</scope>
    <source>
        <strain evidence="3">ChiGjej3B3-11674</strain>
    </source>
</reference>
<dbReference type="SMART" id="SM00240">
    <property type="entry name" value="FHA"/>
    <property type="match status" value="1"/>
</dbReference>
<evidence type="ECO:0000313" key="3">
    <source>
        <dbReference type="EMBL" id="HJD34697.1"/>
    </source>
</evidence>
<reference evidence="3" key="1">
    <citation type="journal article" date="2021" name="PeerJ">
        <title>Extensive microbial diversity within the chicken gut microbiome revealed by metagenomics and culture.</title>
        <authorList>
            <person name="Gilroy R."/>
            <person name="Ravi A."/>
            <person name="Getino M."/>
            <person name="Pursley I."/>
            <person name="Horton D.L."/>
            <person name="Alikhan N.F."/>
            <person name="Baker D."/>
            <person name="Gharbi K."/>
            <person name="Hall N."/>
            <person name="Watson M."/>
            <person name="Adriaenssens E.M."/>
            <person name="Foster-Nyarko E."/>
            <person name="Jarju S."/>
            <person name="Secka A."/>
            <person name="Antonio M."/>
            <person name="Oren A."/>
            <person name="Chaudhuri R.R."/>
            <person name="La Ragione R."/>
            <person name="Hildebrand F."/>
            <person name="Pallen M.J."/>
        </authorList>
    </citation>
    <scope>NUCLEOTIDE SEQUENCE</scope>
    <source>
        <strain evidence="3">ChiGjej3B3-11674</strain>
    </source>
</reference>
<feature type="region of interest" description="Disordered" evidence="1">
    <location>
        <begin position="44"/>
        <end position="71"/>
    </location>
</feature>
<dbReference type="EMBL" id="DWUV01000178">
    <property type="protein sequence ID" value="HJD34697.1"/>
    <property type="molecule type" value="Genomic_DNA"/>
</dbReference>
<evidence type="ECO:0000259" key="2">
    <source>
        <dbReference type="PROSITE" id="PS50006"/>
    </source>
</evidence>
<evidence type="ECO:0000313" key="4">
    <source>
        <dbReference type="Proteomes" id="UP000823897"/>
    </source>
</evidence>
<dbReference type="AlphaFoldDB" id="A0A9D2R4K4"/>
<proteinExistence type="predicted"/>
<dbReference type="Pfam" id="PF00498">
    <property type="entry name" value="FHA"/>
    <property type="match status" value="1"/>
</dbReference>
<dbReference type="CDD" id="cd00060">
    <property type="entry name" value="FHA"/>
    <property type="match status" value="1"/>
</dbReference>
<sequence length="185" mass="21433">MWYWILMFALAAGCIAMLAVSFHSIKKRSDRAVYAGGGRHGYGYGGDEDDPDVLQRRRRREADDPREREERPRRKKKRLWKIILEDIDSWDKYTFTFYDTVGIGRGKDGSMYEKYLPVAGDGRVSKVHCVIIHRGDKLYLKDEGSRNGTYLNGERLDGPAVIQRDDIIGVGETRFEIQRILRESE</sequence>